<sequence length="374" mass="43813">MDKSPEQVNQDPEISLRPETTQETYQGLLEAYNRLTQRLRELESIGTHSETKYEFDKKRSQIHRRLDRQGILIGKTPDDVTIDILLTEGNLKEYGVEAPLIRLPLVGITFEYEDSGGKLEIRNQKIPEQTLYTPDDAFIARLSHPRRGPFCVDFETEKLDGKKSEIRKWREKPFSAIIFSKSQQVYLIGLGIPQASPLHQTRMTRMKQLARDYSLNIYEANDMMGHQDYGPNTLHGVEVPAEKVRKIAQAMEKNPEKYWLTKEELDNPYRADFLETESDYLLLAYLFGTHYKANRTNKWQDWHNYLRVCSGLSRRKSTKEDLKFYVQNWDQFRNNSQSIKEAIREVGRENTKAAREMLYLYTSVLAPYLKTKQT</sequence>
<dbReference type="AlphaFoldDB" id="A0A1F5GT14"/>
<evidence type="ECO:0000313" key="2">
    <source>
        <dbReference type="Proteomes" id="UP000178336"/>
    </source>
</evidence>
<dbReference type="STRING" id="1797724.A3A48_01570"/>
<evidence type="ECO:0000313" key="1">
    <source>
        <dbReference type="EMBL" id="OGD94988.1"/>
    </source>
</evidence>
<proteinExistence type="predicted"/>
<organism evidence="1 2">
    <name type="scientific">Candidatus Curtissbacteria bacterium RIFCSPLOWO2_01_FULL_37_9</name>
    <dbReference type="NCBI Taxonomy" id="1797724"/>
    <lineage>
        <taxon>Bacteria</taxon>
        <taxon>Candidatus Curtissiibacteriota</taxon>
    </lineage>
</organism>
<name>A0A1F5GT14_9BACT</name>
<accession>A0A1F5GT14</accession>
<gene>
    <name evidence="1" type="ORF">A3A48_01570</name>
</gene>
<protein>
    <submittedName>
        <fullName evidence="1">Uncharacterized protein</fullName>
    </submittedName>
</protein>
<comment type="caution">
    <text evidence="1">The sequence shown here is derived from an EMBL/GenBank/DDBJ whole genome shotgun (WGS) entry which is preliminary data.</text>
</comment>
<dbReference type="Proteomes" id="UP000178336">
    <property type="component" value="Unassembled WGS sequence"/>
</dbReference>
<reference evidence="1 2" key="1">
    <citation type="journal article" date="2016" name="Nat. Commun.">
        <title>Thousands of microbial genomes shed light on interconnected biogeochemical processes in an aquifer system.</title>
        <authorList>
            <person name="Anantharaman K."/>
            <person name="Brown C.T."/>
            <person name="Hug L.A."/>
            <person name="Sharon I."/>
            <person name="Castelle C.J."/>
            <person name="Probst A.J."/>
            <person name="Thomas B.C."/>
            <person name="Singh A."/>
            <person name="Wilkins M.J."/>
            <person name="Karaoz U."/>
            <person name="Brodie E.L."/>
            <person name="Williams K.H."/>
            <person name="Hubbard S.S."/>
            <person name="Banfield J.F."/>
        </authorList>
    </citation>
    <scope>NUCLEOTIDE SEQUENCE [LARGE SCALE GENOMIC DNA]</scope>
</reference>
<dbReference type="EMBL" id="MFBN01000031">
    <property type="protein sequence ID" value="OGD94988.1"/>
    <property type="molecule type" value="Genomic_DNA"/>
</dbReference>